<evidence type="ECO:0000313" key="2">
    <source>
        <dbReference type="EMBL" id="QCI57657.1"/>
    </source>
</evidence>
<dbReference type="EMBL" id="MK314713">
    <property type="protein sequence ID" value="QCI57657.1"/>
    <property type="molecule type" value="Genomic_DNA"/>
</dbReference>
<accession>A0A2I6TDN3</accession>
<sequence>MGFCIPLRSKMLKRGSRKSSSILARRPTPKKMNIVTDLENRLKKNSYIENTNQGNILMDSIFVSTMPVETLFGSYITDDSDDYELKDLLNVTYNITGHSS</sequence>
<name>A0A2I6TDN3_VACCV</name>
<reference evidence="1" key="1">
    <citation type="submission" date="2018-12" db="EMBL/GenBank/DDBJ databases">
        <title>Identification of additional Vaccinia host-range genes.</title>
        <authorList>
            <person name="Mendez-Rios J.D."/>
            <person name="Wyatt L.S."/>
            <person name="Moss B."/>
        </authorList>
    </citation>
    <scope>NUCLEOTIDE SEQUENCE [LARGE SCALE GENOMIC DNA]</scope>
    <source>
        <strain evidence="1">47.1 rMVA</strain>
        <strain evidence="2">51.2 rMVA</strain>
    </source>
</reference>
<evidence type="ECO:0000313" key="3">
    <source>
        <dbReference type="EMBL" id="QMT29491.1"/>
    </source>
</evidence>
<dbReference type="Proteomes" id="UP000515351">
    <property type="component" value="Segment"/>
</dbReference>
<organism evidence="3">
    <name type="scientific">Vaccinia virus</name>
    <name type="common">VACV</name>
    <name type="synonym">Orthopoxvirus vaccinia</name>
    <dbReference type="NCBI Taxonomy" id="10245"/>
    <lineage>
        <taxon>Viruses</taxon>
        <taxon>Varidnaviria</taxon>
        <taxon>Bamfordvirae</taxon>
        <taxon>Nucleocytoviricota</taxon>
        <taxon>Pokkesviricetes</taxon>
        <taxon>Chitovirales</taxon>
        <taxon>Poxviridae</taxon>
        <taxon>Chordopoxvirinae</taxon>
        <taxon>Orthopoxvirus</taxon>
    </lineage>
</organism>
<dbReference type="Proteomes" id="UP000298666">
    <property type="component" value="Segment"/>
</dbReference>
<reference evidence="3" key="2">
    <citation type="journal article" date="2020" name="Viruses">
        <title>Genome Sequencing of a Camelpox Vaccine Reveals Close Similarity to Modified Vaccinia virus Ankara (MVA).</title>
        <authorList>
            <person name="Marcacci M."/>
            <person name="Khalafalla A.I."/>
            <person name="Al Hammadi Z.M."/>
            <person name="Monaco F."/>
            <person name="Camma C."/>
            <person name="Yusof M.F."/>
            <person name="Al Yammahi S.M."/>
            <person name="Mangone I."/>
            <person name="Valleriani F."/>
            <person name="Alhosani M.A."/>
            <person name="Decaro N."/>
            <person name="Lorusso A."/>
            <person name="Almuhairi S.S."/>
            <person name="Savini G."/>
        </authorList>
    </citation>
    <scope>NUCLEOTIDE SEQUENCE [LARGE SCALE GENOMIC DNA]</scope>
    <source>
        <strain evidence="3">Ducapox vaccine</strain>
    </source>
</reference>
<proteinExistence type="predicted"/>
<evidence type="ECO:0000313" key="1">
    <source>
        <dbReference type="EMBL" id="QCI57459.1"/>
    </source>
</evidence>
<dbReference type="EMBL" id="MT648498">
    <property type="protein sequence ID" value="QMT29491.1"/>
    <property type="molecule type" value="Genomic_DNA"/>
</dbReference>
<protein>
    <submittedName>
        <fullName evidence="2">RhoA signal inhibitor</fullName>
    </submittedName>
</protein>
<dbReference type="EMBL" id="MK314712">
    <property type="protein sequence ID" value="QCI57459.1"/>
    <property type="molecule type" value="Genomic_DNA"/>
</dbReference>
<dbReference type="Proteomes" id="UP000298625">
    <property type="component" value="Segment"/>
</dbReference>
<gene>
    <name evidence="1" type="ORF">47.1rMVA_039</name>
    <name evidence="2" type="ORF">51.2rMVA_045</name>
    <name evidence="3" type="ORF">IKMOJFFE_00036</name>
</gene>